<keyword evidence="3" id="KW-1185">Reference proteome</keyword>
<name>A0ABR8MJM6_9ACTN</name>
<proteinExistence type="predicted"/>
<organism evidence="2 3">
    <name type="scientific">Nocardioides hwasunensis</name>
    <dbReference type="NCBI Taxonomy" id="397258"/>
    <lineage>
        <taxon>Bacteria</taxon>
        <taxon>Bacillati</taxon>
        <taxon>Actinomycetota</taxon>
        <taxon>Actinomycetes</taxon>
        <taxon>Propionibacteriales</taxon>
        <taxon>Nocardioidaceae</taxon>
        <taxon>Nocardioides</taxon>
    </lineage>
</organism>
<evidence type="ECO:0000313" key="3">
    <source>
        <dbReference type="Proteomes" id="UP000649289"/>
    </source>
</evidence>
<comment type="caution">
    <text evidence="2">The sequence shown here is derived from an EMBL/GenBank/DDBJ whole genome shotgun (WGS) entry which is preliminary data.</text>
</comment>
<dbReference type="RefSeq" id="WP_191200498.1">
    <property type="nucleotide sequence ID" value="NZ_BAAAPA010000006.1"/>
</dbReference>
<gene>
    <name evidence="2" type="ORF">IEZ25_16325</name>
</gene>
<feature type="transmembrane region" description="Helical" evidence="1">
    <location>
        <begin position="118"/>
        <end position="140"/>
    </location>
</feature>
<evidence type="ECO:0000313" key="2">
    <source>
        <dbReference type="EMBL" id="MBD3916187.1"/>
    </source>
</evidence>
<dbReference type="EMBL" id="JACXYY010000006">
    <property type="protein sequence ID" value="MBD3916187.1"/>
    <property type="molecule type" value="Genomic_DNA"/>
</dbReference>
<accession>A0ABR8MJM6</accession>
<feature type="transmembrane region" description="Helical" evidence="1">
    <location>
        <begin position="57"/>
        <end position="80"/>
    </location>
</feature>
<keyword evidence="1" id="KW-0472">Membrane</keyword>
<reference evidence="2 3" key="1">
    <citation type="submission" date="2020-09" db="EMBL/GenBank/DDBJ databases">
        <title>novel species in genus Nocardioides.</title>
        <authorList>
            <person name="Zhang G."/>
        </authorList>
    </citation>
    <scope>NUCLEOTIDE SEQUENCE [LARGE SCALE GENOMIC DNA]</scope>
    <source>
        <strain evidence="2 3">19197</strain>
    </source>
</reference>
<keyword evidence="1" id="KW-0812">Transmembrane</keyword>
<feature type="transmembrane region" description="Helical" evidence="1">
    <location>
        <begin position="32"/>
        <end position="51"/>
    </location>
</feature>
<protein>
    <submittedName>
        <fullName evidence="2">Uncharacterized protein</fullName>
    </submittedName>
</protein>
<dbReference type="Proteomes" id="UP000649289">
    <property type="component" value="Unassembled WGS sequence"/>
</dbReference>
<sequence>MENVSGHDARRSLDAVAESRREVAARLRTPRWYYPALGLLVAQMVAAHGLLASPLAVLSSLAVAVGAGWLVHAYASHAGVVARFPDSLRSGLALAVFAAGIMVPVLIVVLVGDLAATSVLLLAASALVATVVLGPVYDAVNRADLRRRAAA</sequence>
<keyword evidence="1" id="KW-1133">Transmembrane helix</keyword>
<evidence type="ECO:0000256" key="1">
    <source>
        <dbReference type="SAM" id="Phobius"/>
    </source>
</evidence>
<feature type="transmembrane region" description="Helical" evidence="1">
    <location>
        <begin position="92"/>
        <end position="112"/>
    </location>
</feature>